<evidence type="ECO:0008006" key="3">
    <source>
        <dbReference type="Google" id="ProtNLM"/>
    </source>
</evidence>
<name>A0ABN1QRN7_9ACTN</name>
<gene>
    <name evidence="1" type="ORF">GCM10009554_42450</name>
</gene>
<reference evidence="1 2" key="1">
    <citation type="journal article" date="2019" name="Int. J. Syst. Evol. Microbiol.">
        <title>The Global Catalogue of Microorganisms (GCM) 10K type strain sequencing project: providing services to taxonomists for standard genome sequencing and annotation.</title>
        <authorList>
            <consortium name="The Broad Institute Genomics Platform"/>
            <consortium name="The Broad Institute Genome Sequencing Center for Infectious Disease"/>
            <person name="Wu L."/>
            <person name="Ma J."/>
        </authorList>
    </citation>
    <scope>NUCLEOTIDE SEQUENCE [LARGE SCALE GENOMIC DNA]</scope>
    <source>
        <strain evidence="1 2">JCM 10977</strain>
    </source>
</reference>
<dbReference type="RefSeq" id="WP_343972642.1">
    <property type="nucleotide sequence ID" value="NZ_BAAAHK010000009.1"/>
</dbReference>
<comment type="caution">
    <text evidence="1">The sequence shown here is derived from an EMBL/GenBank/DDBJ whole genome shotgun (WGS) entry which is preliminary data.</text>
</comment>
<evidence type="ECO:0000313" key="2">
    <source>
        <dbReference type="Proteomes" id="UP001500542"/>
    </source>
</evidence>
<organism evidence="1 2">
    <name type="scientific">Kribbella koreensis</name>
    <dbReference type="NCBI Taxonomy" id="57909"/>
    <lineage>
        <taxon>Bacteria</taxon>
        <taxon>Bacillati</taxon>
        <taxon>Actinomycetota</taxon>
        <taxon>Actinomycetes</taxon>
        <taxon>Propionibacteriales</taxon>
        <taxon>Kribbellaceae</taxon>
        <taxon>Kribbella</taxon>
    </lineage>
</organism>
<sequence>MSDAIVITTLAERPELFELLDGFKGGWPTFMAQDPIGGSLMGRVPELFPEHCLMAMEGDVLVAHGRSIPFEYPNEDRTDLPSGGWDRALIWGVADHRHGRTPTVASALEISITASHLGRGLSHEMLATMRRNVQAMGLKTLYAPVRPNGKQDPHQPMSEYIQQVRDDGLPVDPWLRVHVKAGAEIVQVAERSMVMAGSLAEWREWTGLPFDRTGEVVVPKALVPVRCDVEHNYAVYVEPNVWVRHDL</sequence>
<evidence type="ECO:0000313" key="1">
    <source>
        <dbReference type="EMBL" id="GAA0946509.1"/>
    </source>
</evidence>
<dbReference type="Proteomes" id="UP001500542">
    <property type="component" value="Unassembled WGS sequence"/>
</dbReference>
<dbReference type="EMBL" id="BAAAHK010000009">
    <property type="protein sequence ID" value="GAA0946509.1"/>
    <property type="molecule type" value="Genomic_DNA"/>
</dbReference>
<keyword evidence="2" id="KW-1185">Reference proteome</keyword>
<protein>
    <recommendedName>
        <fullName evidence="3">N-acetyltransferase</fullName>
    </recommendedName>
</protein>
<dbReference type="Gene3D" id="3.40.630.30">
    <property type="match status" value="1"/>
</dbReference>
<proteinExistence type="predicted"/>
<accession>A0ABN1QRN7</accession>